<keyword evidence="2" id="KW-1185">Reference proteome</keyword>
<name>A0ACC2K6F4_PERAE</name>
<reference evidence="1 2" key="1">
    <citation type="journal article" date="2022" name="Hortic Res">
        <title>A haplotype resolved chromosomal level avocado genome allows analysis of novel avocado genes.</title>
        <authorList>
            <person name="Nath O."/>
            <person name="Fletcher S.J."/>
            <person name="Hayward A."/>
            <person name="Shaw L.M."/>
            <person name="Masouleh A.K."/>
            <person name="Furtado A."/>
            <person name="Henry R.J."/>
            <person name="Mitter N."/>
        </authorList>
    </citation>
    <scope>NUCLEOTIDE SEQUENCE [LARGE SCALE GENOMIC DNA]</scope>
    <source>
        <strain evidence="2">cv. Hass</strain>
    </source>
</reference>
<dbReference type="Proteomes" id="UP001234297">
    <property type="component" value="Chromosome 12"/>
</dbReference>
<protein>
    <submittedName>
        <fullName evidence="1">Uncharacterized protein</fullName>
    </submittedName>
</protein>
<proteinExistence type="predicted"/>
<organism evidence="1 2">
    <name type="scientific">Persea americana</name>
    <name type="common">Avocado</name>
    <dbReference type="NCBI Taxonomy" id="3435"/>
    <lineage>
        <taxon>Eukaryota</taxon>
        <taxon>Viridiplantae</taxon>
        <taxon>Streptophyta</taxon>
        <taxon>Embryophyta</taxon>
        <taxon>Tracheophyta</taxon>
        <taxon>Spermatophyta</taxon>
        <taxon>Magnoliopsida</taxon>
        <taxon>Magnoliidae</taxon>
        <taxon>Laurales</taxon>
        <taxon>Lauraceae</taxon>
        <taxon>Persea</taxon>
    </lineage>
</organism>
<dbReference type="EMBL" id="CM056820">
    <property type="protein sequence ID" value="KAJ8616680.1"/>
    <property type="molecule type" value="Genomic_DNA"/>
</dbReference>
<evidence type="ECO:0000313" key="1">
    <source>
        <dbReference type="EMBL" id="KAJ8616680.1"/>
    </source>
</evidence>
<sequence length="180" mass="20318">MESVAPEKLSLRAFQMSDADDLMMFMGDDRVANFCRFDTLTCREDAVKYLEDVAIPHPWYRAICVEGRAVGLMCVMMGAKENHCRGEIGYALGFEYWGQGIATLAVKIVMSSVFSEFPHLERLEALVDVENRGSQRVLEKCGFLKEGLLRKYNFLKGKTRDVFIYSVIFTDPCCGVVVGD</sequence>
<evidence type="ECO:0000313" key="2">
    <source>
        <dbReference type="Proteomes" id="UP001234297"/>
    </source>
</evidence>
<gene>
    <name evidence="1" type="ORF">MRB53_036052</name>
</gene>
<accession>A0ACC2K6F4</accession>
<comment type="caution">
    <text evidence="1">The sequence shown here is derived from an EMBL/GenBank/DDBJ whole genome shotgun (WGS) entry which is preliminary data.</text>
</comment>